<feature type="region of interest" description="Disordered" evidence="1">
    <location>
        <begin position="29"/>
        <end position="49"/>
    </location>
</feature>
<accession>D9HQ91</accession>
<sequence length="178" mass="20873">MKTFLFTILTAILVHHTIQYENVEERQLLHTENSPKEHEEDSHNLRRGDIKDLTNIKDTEDLQPYSENYQTHYRELKDREIVRPLTGLRSTSEIKNWVKDMIAMRRRGRGGGGHGHHHPRPPHTLPNRPRPKPTTNPPKHKDLPGGLDNTEEEQILLEYTPKHKKVDVPMIIFVPLRE</sequence>
<protein>
    <submittedName>
        <fullName evidence="3">Seminal fluid protein HACP041</fullName>
    </submittedName>
</protein>
<dbReference type="EMBL" id="HM023846">
    <property type="protein sequence ID" value="ADJ58579.1"/>
    <property type="molecule type" value="mRNA"/>
</dbReference>
<dbReference type="AlphaFoldDB" id="D9HQ91"/>
<feature type="region of interest" description="Disordered" evidence="1">
    <location>
        <begin position="106"/>
        <end position="148"/>
    </location>
</feature>
<reference evidence="3" key="1">
    <citation type="journal article" date="2010" name="Mol. Biol. Evol.">
        <title>Combined EST and proteomic analysis identifies rapidly evolving seminal fluid proteins in Heliconius butterflies.</title>
        <authorList>
            <person name="Walters J.R."/>
            <person name="Harrison R.G."/>
        </authorList>
    </citation>
    <scope>NUCLEOTIDE SEQUENCE</scope>
</reference>
<feature type="chain" id="PRO_5003125476" evidence="2">
    <location>
        <begin position="20"/>
        <end position="178"/>
    </location>
</feature>
<evidence type="ECO:0000313" key="3">
    <source>
        <dbReference type="EMBL" id="ADJ58579.1"/>
    </source>
</evidence>
<feature type="signal peptide" evidence="2">
    <location>
        <begin position="1"/>
        <end position="19"/>
    </location>
</feature>
<name>D9HQ91_HELME</name>
<proteinExistence type="evidence at transcript level"/>
<evidence type="ECO:0000256" key="2">
    <source>
        <dbReference type="SAM" id="SignalP"/>
    </source>
</evidence>
<evidence type="ECO:0000256" key="1">
    <source>
        <dbReference type="SAM" id="MobiDB-lite"/>
    </source>
</evidence>
<feature type="compositionally biased region" description="Basic residues" evidence="1">
    <location>
        <begin position="106"/>
        <end position="121"/>
    </location>
</feature>
<organism evidence="3">
    <name type="scientific">Heliconius melpomene</name>
    <name type="common">Postman butterfly</name>
    <dbReference type="NCBI Taxonomy" id="34740"/>
    <lineage>
        <taxon>Eukaryota</taxon>
        <taxon>Metazoa</taxon>
        <taxon>Ecdysozoa</taxon>
        <taxon>Arthropoda</taxon>
        <taxon>Hexapoda</taxon>
        <taxon>Insecta</taxon>
        <taxon>Pterygota</taxon>
        <taxon>Neoptera</taxon>
        <taxon>Endopterygota</taxon>
        <taxon>Lepidoptera</taxon>
        <taxon>Glossata</taxon>
        <taxon>Ditrysia</taxon>
        <taxon>Papilionoidea</taxon>
        <taxon>Nymphalidae</taxon>
        <taxon>Heliconiinae</taxon>
        <taxon>Heliconiini</taxon>
        <taxon>Heliconius</taxon>
    </lineage>
</organism>
<keyword evidence="2" id="KW-0732">Signal</keyword>